<dbReference type="RefSeq" id="XP_031571270.1">
    <property type="nucleotide sequence ID" value="XM_031715410.1"/>
</dbReference>
<protein>
    <submittedName>
        <fullName evidence="3">Uncharacterized protein LOC116305482</fullName>
    </submittedName>
</protein>
<dbReference type="GeneID" id="116305482"/>
<dbReference type="OrthoDB" id="5586934at2759"/>
<gene>
    <name evidence="3" type="primary">LOC116305482</name>
</gene>
<dbReference type="PANTHER" id="PTHR33802">
    <property type="entry name" value="SI:CH211-161H7.5-RELATED"/>
    <property type="match status" value="1"/>
</dbReference>
<evidence type="ECO:0000313" key="3">
    <source>
        <dbReference type="RefSeq" id="XP_031571270.1"/>
    </source>
</evidence>
<organism evidence="2 3">
    <name type="scientific">Actinia tenebrosa</name>
    <name type="common">Australian red waratah sea anemone</name>
    <dbReference type="NCBI Taxonomy" id="6105"/>
    <lineage>
        <taxon>Eukaryota</taxon>
        <taxon>Metazoa</taxon>
        <taxon>Cnidaria</taxon>
        <taxon>Anthozoa</taxon>
        <taxon>Hexacorallia</taxon>
        <taxon>Actiniaria</taxon>
        <taxon>Actiniidae</taxon>
        <taxon>Actinia</taxon>
    </lineage>
</organism>
<keyword evidence="2" id="KW-1185">Reference proteome</keyword>
<keyword evidence="1" id="KW-0812">Transmembrane</keyword>
<proteinExistence type="predicted"/>
<feature type="transmembrane region" description="Helical" evidence="1">
    <location>
        <begin position="261"/>
        <end position="283"/>
    </location>
</feature>
<feature type="transmembrane region" description="Helical" evidence="1">
    <location>
        <begin position="124"/>
        <end position="147"/>
    </location>
</feature>
<keyword evidence="1" id="KW-0472">Membrane</keyword>
<dbReference type="PANTHER" id="PTHR33802:SF1">
    <property type="entry name" value="XK-RELATED PROTEIN"/>
    <property type="match status" value="1"/>
</dbReference>
<feature type="transmembrane region" description="Helical" evidence="1">
    <location>
        <begin position="203"/>
        <end position="222"/>
    </location>
</feature>
<dbReference type="Proteomes" id="UP000515163">
    <property type="component" value="Unplaced"/>
</dbReference>
<evidence type="ECO:0000313" key="2">
    <source>
        <dbReference type="Proteomes" id="UP000515163"/>
    </source>
</evidence>
<dbReference type="KEGG" id="aten:116305482"/>
<dbReference type="AlphaFoldDB" id="A0A6P8IZU8"/>
<accession>A0A6P8IZU8</accession>
<reference evidence="3" key="1">
    <citation type="submission" date="2025-08" db="UniProtKB">
        <authorList>
            <consortium name="RefSeq"/>
        </authorList>
    </citation>
    <scope>IDENTIFICATION</scope>
    <source>
        <tissue evidence="3">Tentacle</tissue>
    </source>
</reference>
<feature type="transmembrane region" description="Helical" evidence="1">
    <location>
        <begin position="168"/>
        <end position="191"/>
    </location>
</feature>
<evidence type="ECO:0000256" key="1">
    <source>
        <dbReference type="SAM" id="Phobius"/>
    </source>
</evidence>
<feature type="transmembrane region" description="Helical" evidence="1">
    <location>
        <begin position="96"/>
        <end position="118"/>
    </location>
</feature>
<feature type="transmembrane region" description="Helical" evidence="1">
    <location>
        <begin position="68"/>
        <end position="89"/>
    </location>
</feature>
<keyword evidence="1" id="KW-1133">Transmembrane helix</keyword>
<feature type="transmembrane region" description="Helical" evidence="1">
    <location>
        <begin position="12"/>
        <end position="32"/>
    </location>
</feature>
<name>A0A6P8IZU8_ACTTE</name>
<sequence length="317" mass="37117">MKVKMFSLILRAVLSLFNLLAFGFFICLLYFIDEENKYFFKWFLGNETSRLVYDRYRVSIFPAWWIRYLVYTLFAWQGLWMVFAVAILFKKKFPDALNFLFYVLFISSSGLEIAFIIFVSRNMILPACVASFSAVSLKVFALVLSYVKFEYEYEHEEHSLGDFWGFQLLILNGLVGYVVVLWFNSLMWLSIVLNHRNGVPELTTTTVSLTLAITSAIIWFILENLVFLWITRFTFSIYPVSIVTLTASLLENWNPSSRNSIILAVLLGIVCLFFALHVIRVTFRLVRARRSYATRNAKRKAKNQKFLNSIEFMTTRF</sequence>
<dbReference type="InParanoid" id="A0A6P8IZU8"/>